<proteinExistence type="predicted"/>
<sequence>MKNIDEFKSRKEWERYLWEAFLKSVEKSKSEKQLTSFLNNLLSETEKKNIVRRLTVISLLKQRKTYKEIGEILWISPGTISAIKKSIGNTAILKNYYSKYSFYKNKKIAEKGKIRGLPPENIFDYLANIKWPTMTGRGRWRFLNQY</sequence>
<dbReference type="InterPro" id="IPR010921">
    <property type="entry name" value="Trp_repressor/repl_initiator"/>
</dbReference>
<dbReference type="Gene3D" id="1.10.1270.10">
    <property type="entry name" value="TrpR-like"/>
    <property type="match status" value="1"/>
</dbReference>
<comment type="caution">
    <text evidence="1">The sequence shown here is derived from an EMBL/GenBank/DDBJ whole genome shotgun (WGS) entry which is preliminary data.</text>
</comment>
<name>A0A2M8DM61_9BACT</name>
<dbReference type="InterPro" id="IPR000831">
    <property type="entry name" value="Trp_repress"/>
</dbReference>
<evidence type="ECO:0000313" key="1">
    <source>
        <dbReference type="EMBL" id="PJB99036.1"/>
    </source>
</evidence>
<dbReference type="AlphaFoldDB" id="A0A2M8DM61"/>
<evidence type="ECO:0000313" key="2">
    <source>
        <dbReference type="Proteomes" id="UP000230097"/>
    </source>
</evidence>
<dbReference type="SUPFAM" id="SSF48295">
    <property type="entry name" value="TrpR-like"/>
    <property type="match status" value="1"/>
</dbReference>
<accession>A0A2M8DM61</accession>
<dbReference type="Pfam" id="PF01371">
    <property type="entry name" value="Trp_repressor"/>
    <property type="match status" value="1"/>
</dbReference>
<reference evidence="2" key="1">
    <citation type="submission" date="2017-09" db="EMBL/GenBank/DDBJ databases">
        <title>Depth-based differentiation of microbial function through sediment-hosted aquifers and enrichment of novel symbionts in the deep terrestrial subsurface.</title>
        <authorList>
            <person name="Probst A.J."/>
            <person name="Ladd B."/>
            <person name="Jarett J.K."/>
            <person name="Geller-Mcgrath D.E."/>
            <person name="Sieber C.M.K."/>
            <person name="Emerson J.B."/>
            <person name="Anantharaman K."/>
            <person name="Thomas B.C."/>
            <person name="Malmstrom R."/>
            <person name="Stieglmeier M."/>
            <person name="Klingl A."/>
            <person name="Woyke T."/>
            <person name="Ryan C.M."/>
            <person name="Banfield J.F."/>
        </authorList>
    </citation>
    <scope>NUCLEOTIDE SEQUENCE [LARGE SCALE GENOMIC DNA]</scope>
</reference>
<gene>
    <name evidence="1" type="ORF">CO078_00110</name>
</gene>
<dbReference type="Proteomes" id="UP000230097">
    <property type="component" value="Unassembled WGS sequence"/>
</dbReference>
<dbReference type="GO" id="GO:0003700">
    <property type="term" value="F:DNA-binding transcription factor activity"/>
    <property type="evidence" value="ECO:0007669"/>
    <property type="project" value="InterPro"/>
</dbReference>
<dbReference type="EMBL" id="PFTC01000003">
    <property type="protein sequence ID" value="PJB99036.1"/>
    <property type="molecule type" value="Genomic_DNA"/>
</dbReference>
<dbReference type="InterPro" id="IPR038116">
    <property type="entry name" value="TrpR-like_sf"/>
</dbReference>
<evidence type="ECO:0008006" key="3">
    <source>
        <dbReference type="Google" id="ProtNLM"/>
    </source>
</evidence>
<dbReference type="GO" id="GO:0043565">
    <property type="term" value="F:sequence-specific DNA binding"/>
    <property type="evidence" value="ECO:0007669"/>
    <property type="project" value="InterPro"/>
</dbReference>
<protein>
    <recommendedName>
        <fullName evidence="3">HTH luxR-type domain-containing protein</fullName>
    </recommendedName>
</protein>
<organism evidence="1 2">
    <name type="scientific">Candidatus Nealsonbacteria bacterium CG_4_9_14_0_8_um_filter_36_17</name>
    <dbReference type="NCBI Taxonomy" id="1974693"/>
    <lineage>
        <taxon>Bacteria</taxon>
        <taxon>Candidatus Nealsoniibacteriota</taxon>
    </lineage>
</organism>